<keyword evidence="1" id="KW-0560">Oxidoreductase</keyword>
<dbReference type="RefSeq" id="WP_169385488.1">
    <property type="nucleotide sequence ID" value="NZ_JAAXLA010000112.1"/>
</dbReference>
<evidence type="ECO:0000313" key="2">
    <source>
        <dbReference type="Proteomes" id="UP000820669"/>
    </source>
</evidence>
<name>A0ABX1SN24_9PSEU</name>
<dbReference type="SUPFAM" id="SSF54909">
    <property type="entry name" value="Dimeric alpha+beta barrel"/>
    <property type="match status" value="1"/>
</dbReference>
<dbReference type="Proteomes" id="UP000820669">
    <property type="component" value="Unassembled WGS sequence"/>
</dbReference>
<dbReference type="EMBL" id="JAAXLA010000112">
    <property type="protein sequence ID" value="NMI01983.1"/>
    <property type="molecule type" value="Genomic_DNA"/>
</dbReference>
<proteinExistence type="predicted"/>
<dbReference type="GO" id="GO:0004497">
    <property type="term" value="F:monooxygenase activity"/>
    <property type="evidence" value="ECO:0007669"/>
    <property type="project" value="UniProtKB-KW"/>
</dbReference>
<keyword evidence="1" id="KW-0503">Monooxygenase</keyword>
<gene>
    <name evidence="1" type="ORF">HF526_32495</name>
</gene>
<evidence type="ECO:0000313" key="1">
    <source>
        <dbReference type="EMBL" id="NMI01983.1"/>
    </source>
</evidence>
<sequence length="101" mass="10444">MTVEVGLLVTLDAKPGKEDEVAAIPNAGLLVVEQEPGTVTWYAIRHGDTTFGIFDTFGTDNGRQAHLSGAVAKALGQVAGDLFASPPDIRPVDILAAKTAG</sequence>
<dbReference type="InterPro" id="IPR011008">
    <property type="entry name" value="Dimeric_a/b-barrel"/>
</dbReference>
<organism evidence="1 2">
    <name type="scientific">Pseudonocardia acidicola</name>
    <dbReference type="NCBI Taxonomy" id="2724939"/>
    <lineage>
        <taxon>Bacteria</taxon>
        <taxon>Bacillati</taxon>
        <taxon>Actinomycetota</taxon>
        <taxon>Actinomycetes</taxon>
        <taxon>Pseudonocardiales</taxon>
        <taxon>Pseudonocardiaceae</taxon>
        <taxon>Pseudonocardia</taxon>
    </lineage>
</organism>
<comment type="caution">
    <text evidence="1">The sequence shown here is derived from an EMBL/GenBank/DDBJ whole genome shotgun (WGS) entry which is preliminary data.</text>
</comment>
<accession>A0ABX1SN24</accession>
<reference evidence="1 2" key="1">
    <citation type="submission" date="2020-04" db="EMBL/GenBank/DDBJ databases">
        <authorList>
            <person name="Klaysubun C."/>
            <person name="Duangmal K."/>
            <person name="Lipun K."/>
        </authorList>
    </citation>
    <scope>NUCLEOTIDE SEQUENCE [LARGE SCALE GENOMIC DNA]</scope>
    <source>
        <strain evidence="1 2">K10HN5</strain>
    </source>
</reference>
<protein>
    <submittedName>
        <fullName evidence="1">Antibiotic biosynthesis monooxygenase</fullName>
    </submittedName>
</protein>
<dbReference type="Gene3D" id="3.30.70.100">
    <property type="match status" value="1"/>
</dbReference>
<keyword evidence="2" id="KW-1185">Reference proteome</keyword>